<dbReference type="EMBL" id="MDYQ01000069">
    <property type="protein sequence ID" value="PRP84068.1"/>
    <property type="molecule type" value="Genomic_DNA"/>
</dbReference>
<reference evidence="2 3" key="1">
    <citation type="journal article" date="2018" name="Genome Biol. Evol.">
        <title>Multiple Roots of Fruiting Body Formation in Amoebozoa.</title>
        <authorList>
            <person name="Hillmann F."/>
            <person name="Forbes G."/>
            <person name="Novohradska S."/>
            <person name="Ferling I."/>
            <person name="Riege K."/>
            <person name="Groth M."/>
            <person name="Westermann M."/>
            <person name="Marz M."/>
            <person name="Spaller T."/>
            <person name="Winckler T."/>
            <person name="Schaap P."/>
            <person name="Glockner G."/>
        </authorList>
    </citation>
    <scope>NUCLEOTIDE SEQUENCE [LARGE SCALE GENOMIC DNA]</scope>
    <source>
        <strain evidence="2 3">Jena</strain>
    </source>
</reference>
<evidence type="ECO:0000313" key="3">
    <source>
        <dbReference type="Proteomes" id="UP000241769"/>
    </source>
</evidence>
<comment type="caution">
    <text evidence="2">The sequence shown here is derived from an EMBL/GenBank/DDBJ whole genome shotgun (WGS) entry which is preliminary data.</text>
</comment>
<organism evidence="2 3">
    <name type="scientific">Planoprotostelium fungivorum</name>
    <dbReference type="NCBI Taxonomy" id="1890364"/>
    <lineage>
        <taxon>Eukaryota</taxon>
        <taxon>Amoebozoa</taxon>
        <taxon>Evosea</taxon>
        <taxon>Variosea</taxon>
        <taxon>Cavosteliida</taxon>
        <taxon>Cavosteliaceae</taxon>
        <taxon>Planoprotostelium</taxon>
    </lineage>
</organism>
<gene>
    <name evidence="2" type="ORF">PROFUN_04059</name>
</gene>
<evidence type="ECO:0000313" key="2">
    <source>
        <dbReference type="EMBL" id="PRP84068.1"/>
    </source>
</evidence>
<dbReference type="InParanoid" id="A0A2P6NJD2"/>
<feature type="region of interest" description="Disordered" evidence="1">
    <location>
        <begin position="88"/>
        <end position="107"/>
    </location>
</feature>
<dbReference type="Proteomes" id="UP000241769">
    <property type="component" value="Unassembled WGS sequence"/>
</dbReference>
<name>A0A2P6NJD2_9EUKA</name>
<protein>
    <submittedName>
        <fullName evidence="2">Uncharacterized protein</fullName>
    </submittedName>
</protein>
<sequence>MILPCKIVEVPLAISLDLFLAFSVSDFMSVGLIWQHWSTVCTSTSLTFHLTQEAKSEVFVAESIDGGGRSIDFISNRCEASAGFTISISSPADEEDPNTGRQRQTRACDTPLGYSSARFVDTKSAEGSTFDHDILSSLAPNLSRESAEQLAGRMKLPVICELKAQKGALKNRRHRHP</sequence>
<evidence type="ECO:0000256" key="1">
    <source>
        <dbReference type="SAM" id="MobiDB-lite"/>
    </source>
</evidence>
<keyword evidence="3" id="KW-1185">Reference proteome</keyword>
<accession>A0A2P6NJD2</accession>
<dbReference type="AlphaFoldDB" id="A0A2P6NJD2"/>
<proteinExistence type="predicted"/>